<dbReference type="KEGG" id="nai:NECAME_08158"/>
<evidence type="ECO:0000313" key="2">
    <source>
        <dbReference type="EMBL" id="ETN82108.1"/>
    </source>
</evidence>
<reference evidence="3" key="1">
    <citation type="journal article" date="2014" name="Nat. Genet.">
        <title>Genome of the human hookworm Necator americanus.</title>
        <authorList>
            <person name="Tang Y.T."/>
            <person name="Gao X."/>
            <person name="Rosa B.A."/>
            <person name="Abubucker S."/>
            <person name="Hallsworth-Pepin K."/>
            <person name="Martin J."/>
            <person name="Tyagi R."/>
            <person name="Heizer E."/>
            <person name="Zhang X."/>
            <person name="Bhonagiri-Palsikar V."/>
            <person name="Minx P."/>
            <person name="Warren W.C."/>
            <person name="Wang Q."/>
            <person name="Zhan B."/>
            <person name="Hotez P.J."/>
            <person name="Sternberg P.W."/>
            <person name="Dougall A."/>
            <person name="Gaze S.T."/>
            <person name="Mulvenna J."/>
            <person name="Sotillo J."/>
            <person name="Ranganathan S."/>
            <person name="Rabelo E.M."/>
            <person name="Wilson R.K."/>
            <person name="Felgner P.L."/>
            <person name="Bethony J."/>
            <person name="Hawdon J.M."/>
            <person name="Gasser R.B."/>
            <person name="Loukas A."/>
            <person name="Mitreva M."/>
        </authorList>
    </citation>
    <scope>NUCLEOTIDE SEQUENCE [LARGE SCALE GENOMIC DNA]</scope>
</reference>
<evidence type="ECO:0000313" key="3">
    <source>
        <dbReference type="Proteomes" id="UP000053676"/>
    </source>
</evidence>
<organism evidence="2 3">
    <name type="scientific">Necator americanus</name>
    <name type="common">Human hookworm</name>
    <dbReference type="NCBI Taxonomy" id="51031"/>
    <lineage>
        <taxon>Eukaryota</taxon>
        <taxon>Metazoa</taxon>
        <taxon>Ecdysozoa</taxon>
        <taxon>Nematoda</taxon>
        <taxon>Chromadorea</taxon>
        <taxon>Rhabditida</taxon>
        <taxon>Rhabditina</taxon>
        <taxon>Rhabditomorpha</taxon>
        <taxon>Strongyloidea</taxon>
        <taxon>Ancylostomatidae</taxon>
        <taxon>Bunostominae</taxon>
        <taxon>Necator</taxon>
    </lineage>
</organism>
<dbReference type="AlphaFoldDB" id="W2TJY1"/>
<evidence type="ECO:0000256" key="1">
    <source>
        <dbReference type="SAM" id="MobiDB-lite"/>
    </source>
</evidence>
<feature type="region of interest" description="Disordered" evidence="1">
    <location>
        <begin position="1"/>
        <end position="21"/>
    </location>
</feature>
<accession>W2TJY1</accession>
<feature type="compositionally biased region" description="Low complexity" evidence="1">
    <location>
        <begin position="10"/>
        <end position="21"/>
    </location>
</feature>
<dbReference type="Proteomes" id="UP000053676">
    <property type="component" value="Unassembled WGS sequence"/>
</dbReference>
<gene>
    <name evidence="2" type="ORF">NECAME_08158</name>
</gene>
<sequence length="83" mass="9329">MLRRFFARRGTPTSITSGSSPTFALGETILSECRQRAQEDPTIAKEICTRRSIPSREELCTVIIEIEALLNTRPLLYVGSENE</sequence>
<dbReference type="OrthoDB" id="8194935at2759"/>
<keyword evidence="3" id="KW-1185">Reference proteome</keyword>
<name>W2TJY1_NECAM</name>
<protein>
    <submittedName>
        <fullName evidence="2">Uncharacterized protein</fullName>
    </submittedName>
</protein>
<dbReference type="EMBL" id="KI658566">
    <property type="protein sequence ID" value="ETN82108.1"/>
    <property type="molecule type" value="Genomic_DNA"/>
</dbReference>
<proteinExistence type="predicted"/>